<dbReference type="Pfam" id="PF13855">
    <property type="entry name" value="LRR_8"/>
    <property type="match status" value="1"/>
</dbReference>
<dbReference type="InterPro" id="IPR007110">
    <property type="entry name" value="Ig-like_dom"/>
</dbReference>
<accession>A0AAD9B5P4</accession>
<dbReference type="SMART" id="SM00409">
    <property type="entry name" value="IG"/>
    <property type="match status" value="10"/>
</dbReference>
<dbReference type="SUPFAM" id="SSF52058">
    <property type="entry name" value="L domain-like"/>
    <property type="match status" value="1"/>
</dbReference>
<dbReference type="InterPro" id="IPR050467">
    <property type="entry name" value="LRFN"/>
</dbReference>
<name>A0AAD9B5P4_DISEL</name>
<keyword evidence="3" id="KW-0677">Repeat</keyword>
<feature type="region of interest" description="Disordered" evidence="6">
    <location>
        <begin position="814"/>
        <end position="836"/>
    </location>
</feature>
<dbReference type="PANTHER" id="PTHR45842">
    <property type="entry name" value="SYNAPTIC ADHESION-LIKE MOLECULE SALM"/>
    <property type="match status" value="1"/>
</dbReference>
<dbReference type="InterPro" id="IPR013783">
    <property type="entry name" value="Ig-like_fold"/>
</dbReference>
<feature type="domain" description="Ig-like" evidence="8">
    <location>
        <begin position="558"/>
        <end position="660"/>
    </location>
</feature>
<evidence type="ECO:0000313" key="10">
    <source>
        <dbReference type="Proteomes" id="UP001228049"/>
    </source>
</evidence>
<organism evidence="9 10">
    <name type="scientific">Dissostichus eleginoides</name>
    <name type="common">Patagonian toothfish</name>
    <name type="synonym">Dissostichus amissus</name>
    <dbReference type="NCBI Taxonomy" id="100907"/>
    <lineage>
        <taxon>Eukaryota</taxon>
        <taxon>Metazoa</taxon>
        <taxon>Chordata</taxon>
        <taxon>Craniata</taxon>
        <taxon>Vertebrata</taxon>
        <taxon>Euteleostomi</taxon>
        <taxon>Actinopterygii</taxon>
        <taxon>Neopterygii</taxon>
        <taxon>Teleostei</taxon>
        <taxon>Neoteleostei</taxon>
        <taxon>Acanthomorphata</taxon>
        <taxon>Eupercaria</taxon>
        <taxon>Perciformes</taxon>
        <taxon>Notothenioidei</taxon>
        <taxon>Nototheniidae</taxon>
        <taxon>Dissostichus</taxon>
    </lineage>
</organism>
<dbReference type="PROSITE" id="PS50835">
    <property type="entry name" value="IG_LIKE"/>
    <property type="match status" value="10"/>
</dbReference>
<evidence type="ECO:0000259" key="8">
    <source>
        <dbReference type="PROSITE" id="PS50835"/>
    </source>
</evidence>
<evidence type="ECO:0000256" key="2">
    <source>
        <dbReference type="ARBA" id="ARBA00022729"/>
    </source>
</evidence>
<dbReference type="FunFam" id="2.60.40.10:FF:001306">
    <property type="entry name" value="Matrix remodeling associated 5"/>
    <property type="match status" value="1"/>
</dbReference>
<evidence type="ECO:0000313" key="9">
    <source>
        <dbReference type="EMBL" id="KAK1876568.1"/>
    </source>
</evidence>
<keyword evidence="1" id="KW-0433">Leucine-rich repeat</keyword>
<dbReference type="CDD" id="cd00096">
    <property type="entry name" value="Ig"/>
    <property type="match status" value="3"/>
</dbReference>
<feature type="domain" description="Ig-like" evidence="8">
    <location>
        <begin position="1032"/>
        <end position="1120"/>
    </location>
</feature>
<reference evidence="9" key="1">
    <citation type="submission" date="2023-04" db="EMBL/GenBank/DDBJ databases">
        <title>Chromosome-level genome of Chaenocephalus aceratus.</title>
        <authorList>
            <person name="Park H."/>
        </authorList>
    </citation>
    <scope>NUCLEOTIDE SEQUENCE</scope>
    <source>
        <strain evidence="9">DE</strain>
        <tissue evidence="9">Muscle</tissue>
    </source>
</reference>
<keyword evidence="2 7" id="KW-0732">Signal</keyword>
<gene>
    <name evidence="9" type="ORF">KUDE01_001891</name>
</gene>
<dbReference type="InterPro" id="IPR003591">
    <property type="entry name" value="Leu-rich_rpt_typical-subtyp"/>
</dbReference>
<evidence type="ECO:0000256" key="7">
    <source>
        <dbReference type="SAM" id="SignalP"/>
    </source>
</evidence>
<evidence type="ECO:0000256" key="1">
    <source>
        <dbReference type="ARBA" id="ARBA00022614"/>
    </source>
</evidence>
<keyword evidence="4" id="KW-1015">Disulfide bond</keyword>
<dbReference type="EMBL" id="JASDAP010000028">
    <property type="protein sequence ID" value="KAK1876568.1"/>
    <property type="molecule type" value="Genomic_DNA"/>
</dbReference>
<feature type="domain" description="Ig-like" evidence="8">
    <location>
        <begin position="933"/>
        <end position="1027"/>
    </location>
</feature>
<evidence type="ECO:0000256" key="3">
    <source>
        <dbReference type="ARBA" id="ARBA00022737"/>
    </source>
</evidence>
<feature type="domain" description="Ig-like" evidence="8">
    <location>
        <begin position="1124"/>
        <end position="1184"/>
    </location>
</feature>
<dbReference type="Pfam" id="PF07679">
    <property type="entry name" value="I-set"/>
    <property type="match status" value="7"/>
</dbReference>
<dbReference type="SMART" id="SM00369">
    <property type="entry name" value="LRR_TYP"/>
    <property type="match status" value="5"/>
</dbReference>
<comment type="caution">
    <text evidence="9">The sequence shown here is derived from an EMBL/GenBank/DDBJ whole genome shotgun (WGS) entry which is preliminary data.</text>
</comment>
<dbReference type="InterPro" id="IPR000483">
    <property type="entry name" value="Cys-rich_flank_reg_C"/>
</dbReference>
<feature type="domain" description="Ig-like" evidence="8">
    <location>
        <begin position="1201"/>
        <end position="1303"/>
    </location>
</feature>
<dbReference type="InterPro" id="IPR001611">
    <property type="entry name" value="Leu-rich_rpt"/>
</dbReference>
<proteinExistence type="predicted"/>
<dbReference type="Pfam" id="PF13927">
    <property type="entry name" value="Ig_3"/>
    <property type="match status" value="3"/>
</dbReference>
<dbReference type="PROSITE" id="PS51450">
    <property type="entry name" value="LRR"/>
    <property type="match status" value="1"/>
</dbReference>
<feature type="domain" description="Ig-like" evidence="8">
    <location>
        <begin position="485"/>
        <end position="548"/>
    </location>
</feature>
<feature type="domain" description="Ig-like" evidence="8">
    <location>
        <begin position="1505"/>
        <end position="1595"/>
    </location>
</feature>
<dbReference type="InterPro" id="IPR013098">
    <property type="entry name" value="Ig_I-set"/>
</dbReference>
<keyword evidence="5" id="KW-0325">Glycoprotein</keyword>
<dbReference type="SUPFAM" id="SSF48726">
    <property type="entry name" value="Immunoglobulin"/>
    <property type="match status" value="10"/>
</dbReference>
<feature type="domain" description="Ig-like" evidence="8">
    <location>
        <begin position="836"/>
        <end position="930"/>
    </location>
</feature>
<dbReference type="PANTHER" id="PTHR45842:SF25">
    <property type="entry name" value="CARBOXYPEPTIDASE N SUBUNIT 2-LIKE"/>
    <property type="match status" value="1"/>
</dbReference>
<dbReference type="SMART" id="SM00082">
    <property type="entry name" value="LRRCT"/>
    <property type="match status" value="1"/>
</dbReference>
<feature type="domain" description="Ig-like" evidence="8">
    <location>
        <begin position="1403"/>
        <end position="1495"/>
    </location>
</feature>
<dbReference type="FunFam" id="2.60.40.10:FF:000621">
    <property type="entry name" value="Immunoglobulin superfamily member 10"/>
    <property type="match status" value="1"/>
</dbReference>
<dbReference type="Gene3D" id="3.80.10.10">
    <property type="entry name" value="Ribonuclease Inhibitor"/>
    <property type="match status" value="2"/>
</dbReference>
<dbReference type="InterPro" id="IPR003598">
    <property type="entry name" value="Ig_sub2"/>
</dbReference>
<feature type="chain" id="PRO_5042126009" evidence="7">
    <location>
        <begin position="26"/>
        <end position="1612"/>
    </location>
</feature>
<dbReference type="InterPro" id="IPR003599">
    <property type="entry name" value="Ig_sub"/>
</dbReference>
<feature type="domain" description="Ig-like" evidence="8">
    <location>
        <begin position="1309"/>
        <end position="1397"/>
    </location>
</feature>
<feature type="compositionally biased region" description="Polar residues" evidence="6">
    <location>
        <begin position="822"/>
        <end position="831"/>
    </location>
</feature>
<sequence>MKMDPPTLCLVHTVLLMVMWPPAASVPCPRPCSCPQPAELHCTFRSLLSIPAAVSKHVERVNLGFNSINKITDKSLAGLRKLELLMVHGNDIHSLPNGVFRDLSSLQMLKMSYNKLKDINRHTLHGLWALARLHLDHNHLEFIHPDAFQGLTSLRMLQLEGNRIQQLHPATFSTFTLMGHFHVSTLRHLYLSDNGLTSLPSRLVATMPQLENLHLHGNPWRCDCNMRWLHGWDKTSPGVLKCKKDKALPGGQLCPMCSSPRHLEKKELQAMENLVCSSPVISSPHRTSTPDDVESEVMTTEDFREPFGNISLGLSDEHGNGVDLECGISEPGELSKISWEQVNQVQLASNISLSVDLECPVDREKYEQLWRLIAYYSNVPAHLQRGVLLKKDPYPTYVYMQDSEKDAQYFTGVKVNMMAQPAWLMQTSANLQLNRLQSSAKTVKLILSTDFSETVQAEMVRRQRRTWVMIESTNTTREVLSAILGSPSEMHCNVHSSGQQVLHWMLPDGSKVEAPYSSPDNRLTVSTDGRLVIKPVSHTDAGIYYCIAKVHGDLAVMPFHLTVQESSSPPPGEDASISPIEGFAANPISMPCTASGSPDAEIKWILPNNNIVSFQANSSRAVVYSNGTLHIPQTQLLDSGYYKCVAINQHGVDTLATKLTLVRRKGLIRPLRKFPARPQSASGLNTQIKVPTEEAEEASGDIEVTQVGAPMTPLRRRIPEGEMDPALRATIQEAPRINHIPDNQSQDQQVTTSEPRRISEFYPATQPPYHKPAPFVSENPTSQAITMRSKISQSATPTPTVAIQTLPFTEGLLTSRPDVSRNHQLPGQGSTLRGKPKITKSDFQTFTVEAETDAQLPCGAEGEPMPFLSWTKVASGASIAKNTRVHRFQVHPNGTLIIRNTQPMDGGQYLCTVQNQYGTDKMLLNMVVLSRHPRVLQPRHRDITVRLGGDVNVECNVEGHPTPRVTWVLPNHVHVAAAPFGVSPQQHVAVFSNGTLRISQATLTDRGIYKCIGSSAAGADTVSVRLSVSALPPVIQQKQHENTTLTEGSTAYIHCTATGAPQPVIRWTTPDGVQLTASQFVTARNLLVFPNGTLYMRGLGPGNAGRYECSARNEQMWSMRGGCCSIVRAKGEPEPRIIWRTPSKKLVDAQYSFDPRIKVFPNGTLTIHSVTDKDSGDYLCVARNKMGDDYVLLRVDVLTKPAKIEQKQHRSSQEVVYGGDLKVDCVASGLPNPEISWALPDGTMVNPVKQRDSVSRGRTRRYVVFDNGTLFFNHVGMPEEGDYTCYAENQLGKDEMKVRVKVKVASSPPQIQDKDQKIVKVFYGETVTLRCHTKGEPKPVITWISPTHRVISPAIDKYQVLDDGTLVVQRVQRFDGGNYTCMSRNNAGQDNKVVRLDVLVTSPTINGLRGTANDVKVTAVPDQQKLLDCVAKGTPTPRVMWVLPGNVILPAPYYSNRMTVHQNGTLEIRSAKRTDSGQLVCIARNEGGEVRLVVNFDVKEVIERPQSRGSKTDGLSLTVGNAMTLNCTFEDSRLSHTTWILPNGTPLSMGARVNKFFHQPDGSLIISNPSVSETGMYRCMGRNSRGLVERTITLSPGRKPEIINRYTLLSAL</sequence>
<keyword evidence="10" id="KW-1185">Reference proteome</keyword>
<dbReference type="SMART" id="SM00408">
    <property type="entry name" value="IGc2"/>
    <property type="match status" value="10"/>
</dbReference>
<evidence type="ECO:0000256" key="4">
    <source>
        <dbReference type="ARBA" id="ARBA00023157"/>
    </source>
</evidence>
<evidence type="ECO:0000256" key="6">
    <source>
        <dbReference type="SAM" id="MobiDB-lite"/>
    </source>
</evidence>
<dbReference type="Gene3D" id="2.60.40.10">
    <property type="entry name" value="Immunoglobulins"/>
    <property type="match status" value="10"/>
</dbReference>
<dbReference type="Proteomes" id="UP001228049">
    <property type="component" value="Unassembled WGS sequence"/>
</dbReference>
<dbReference type="InterPro" id="IPR032675">
    <property type="entry name" value="LRR_dom_sf"/>
</dbReference>
<protein>
    <submittedName>
        <fullName evidence="9">Matrix-remodeling-associated protein 5</fullName>
    </submittedName>
</protein>
<evidence type="ECO:0000256" key="5">
    <source>
        <dbReference type="ARBA" id="ARBA00023180"/>
    </source>
</evidence>
<feature type="signal peptide" evidence="7">
    <location>
        <begin position="1"/>
        <end position="25"/>
    </location>
</feature>
<dbReference type="InterPro" id="IPR036179">
    <property type="entry name" value="Ig-like_dom_sf"/>
</dbReference>